<dbReference type="InterPro" id="IPR011990">
    <property type="entry name" value="TPR-like_helical_dom_sf"/>
</dbReference>
<dbReference type="Gene3D" id="1.25.40.10">
    <property type="entry name" value="Tetratricopeptide repeat domain"/>
    <property type="match status" value="2"/>
</dbReference>
<proteinExistence type="predicted"/>
<dbReference type="EMBL" id="JAVDUU010000001">
    <property type="protein sequence ID" value="MDR6941414.1"/>
    <property type="molecule type" value="Genomic_DNA"/>
</dbReference>
<reference evidence="1 2" key="1">
    <citation type="submission" date="2023-07" db="EMBL/GenBank/DDBJ databases">
        <title>Sorghum-associated microbial communities from plants grown in Nebraska, USA.</title>
        <authorList>
            <person name="Schachtman D."/>
        </authorList>
    </citation>
    <scope>NUCLEOTIDE SEQUENCE [LARGE SCALE GENOMIC DNA]</scope>
    <source>
        <strain evidence="1 2">3262</strain>
    </source>
</reference>
<organism evidence="1 2">
    <name type="scientific">Mucilaginibacter pocheonensis</name>
    <dbReference type="NCBI Taxonomy" id="398050"/>
    <lineage>
        <taxon>Bacteria</taxon>
        <taxon>Pseudomonadati</taxon>
        <taxon>Bacteroidota</taxon>
        <taxon>Sphingobacteriia</taxon>
        <taxon>Sphingobacteriales</taxon>
        <taxon>Sphingobacteriaceae</taxon>
        <taxon>Mucilaginibacter</taxon>
    </lineage>
</organism>
<dbReference type="InterPro" id="IPR019734">
    <property type="entry name" value="TPR_rpt"/>
</dbReference>
<dbReference type="PANTHER" id="PTHR45588:SF1">
    <property type="entry name" value="WW DOMAIN-CONTAINING PROTEIN"/>
    <property type="match status" value="1"/>
</dbReference>
<dbReference type="RefSeq" id="WP_310093130.1">
    <property type="nucleotide sequence ID" value="NZ_JAVDUU010000001.1"/>
</dbReference>
<dbReference type="Proteomes" id="UP001247620">
    <property type="component" value="Unassembled WGS sequence"/>
</dbReference>
<gene>
    <name evidence="1" type="ORF">J2W55_001242</name>
</gene>
<sequence>MKKALLSLVIIWVFTGAVKNNPSQYLLAPGYNVAVCGGVDYPLIRPGPNGKFISIMPGVGHHHYRIHTSSDSAQHYFDQGLSFYYGYHFSEALASFKEAARFDRNCTMAYWGQALALGPFYNNYNYQMSKEVPGVLLALQKANTGTDARENDLFNAMQQRYSSDFTNADRKELDLRYAAAMRKLSSKYPADPDIKALYIDAGMLCHKWDFWHTDGSPQPWTPELVANAEALLKTDPKNPAAIHYYIHLTEASRTPERSLAYADRLKDLMPGVAHMVHMATHAYQRGGLFAKGVTVNEEAYRVFRSEDSITLLHLSKSIPIHFFAVQSYCAMNAGMYAKGMPLYLRARDSIIAMKPIFAKEPYAQFVYMTPVMAWVRLGKWEEILQAPKPDLSWKYALIIDDFAKGIAQVRQHNITAAREFLTDLKTQLTDSLLAVRRPPYNQPKQSGQVAAAILTGEIFYAEGKTEAAINALKEAVSEEDRLIYREPQEWLIPARQYLGYYLLKLNKVPEAEKVYQADLVANPGNGWSLIGLYQTAKAQRLSGAAARYRSRYRQAFATADKLPVASVF</sequence>
<accession>A0ABU1T7S4</accession>
<dbReference type="SMART" id="SM00028">
    <property type="entry name" value="TPR"/>
    <property type="match status" value="3"/>
</dbReference>
<comment type="caution">
    <text evidence="1">The sequence shown here is derived from an EMBL/GenBank/DDBJ whole genome shotgun (WGS) entry which is preliminary data.</text>
</comment>
<dbReference type="PANTHER" id="PTHR45588">
    <property type="entry name" value="TPR DOMAIN-CONTAINING PROTEIN"/>
    <property type="match status" value="1"/>
</dbReference>
<protein>
    <submittedName>
        <fullName evidence="1">Tetratricopeptide (TPR) repeat protein</fullName>
    </submittedName>
</protein>
<name>A0ABU1T7S4_9SPHI</name>
<evidence type="ECO:0000313" key="2">
    <source>
        <dbReference type="Proteomes" id="UP001247620"/>
    </source>
</evidence>
<keyword evidence="2" id="KW-1185">Reference proteome</keyword>
<dbReference type="SUPFAM" id="SSF48452">
    <property type="entry name" value="TPR-like"/>
    <property type="match status" value="2"/>
</dbReference>
<evidence type="ECO:0000313" key="1">
    <source>
        <dbReference type="EMBL" id="MDR6941414.1"/>
    </source>
</evidence>